<dbReference type="NCBIfam" id="NF037995">
    <property type="entry name" value="TRAP_S1"/>
    <property type="match status" value="1"/>
</dbReference>
<reference evidence="2 3" key="1">
    <citation type="journal article" date="2016" name="C (Basel)">
        <title>Selective Growth of and Electricity Production by Marine Exoelectrogenic Bacteria in Self-Aggregated Hydrogel of Microbially Reduced Graphene Oxide.</title>
        <authorList>
            <person name="Yoshida N."/>
            <person name="Goto Y."/>
            <person name="Miyata Y."/>
        </authorList>
    </citation>
    <scope>NUCLEOTIDE SEQUENCE [LARGE SCALE GENOMIC DNA]</scope>
    <source>
        <strain evidence="2 3">NIT-T3</strain>
    </source>
</reference>
<dbReference type="InterPro" id="IPR038404">
    <property type="entry name" value="TRAP_DctP_sf"/>
</dbReference>
<dbReference type="RefSeq" id="WP_221250197.1">
    <property type="nucleotide sequence ID" value="NZ_AP024355.1"/>
</dbReference>
<dbReference type="EMBL" id="AP024355">
    <property type="protein sequence ID" value="BCR06818.1"/>
    <property type="molecule type" value="Genomic_DNA"/>
</dbReference>
<evidence type="ECO:0000313" key="3">
    <source>
        <dbReference type="Proteomes" id="UP001319827"/>
    </source>
</evidence>
<evidence type="ECO:0000256" key="1">
    <source>
        <dbReference type="ARBA" id="ARBA00022729"/>
    </source>
</evidence>
<keyword evidence="3" id="KW-1185">Reference proteome</keyword>
<dbReference type="Pfam" id="PF03480">
    <property type="entry name" value="DctP"/>
    <property type="match status" value="1"/>
</dbReference>
<sequence>MAAGLPVSPLAASRRPARLRSWLLLPLLLGLFGPPAAAAEQLRIVYQAADAAAWTHLLPRLAEEVRLRSGGRVEIAWSAAPAGEQAATALGRMRRGEIDGALLSSAALGQTIPALQRFALPLAFQSIEELDLVRADLEQPYRQALGAAGLEGFGWIEAGFRPAAGASPDWRCAFSTLVISTARLEALAPANREQLFATLLRASSFVDRLNRLANLAAREAPPQQRLAGLSGLAPQIAGQPR</sequence>
<organism evidence="2 3">
    <name type="scientific">Desulfuromonas versatilis</name>
    <dbReference type="NCBI Taxonomy" id="2802975"/>
    <lineage>
        <taxon>Bacteria</taxon>
        <taxon>Pseudomonadati</taxon>
        <taxon>Thermodesulfobacteriota</taxon>
        <taxon>Desulfuromonadia</taxon>
        <taxon>Desulfuromonadales</taxon>
        <taxon>Desulfuromonadaceae</taxon>
        <taxon>Desulfuromonas</taxon>
    </lineage>
</organism>
<protein>
    <submittedName>
        <fullName evidence="2">Uncharacterized protein</fullName>
    </submittedName>
</protein>
<dbReference type="InterPro" id="IPR018389">
    <property type="entry name" value="DctP_fam"/>
</dbReference>
<gene>
    <name evidence="2" type="ORF">DESUT3_38870</name>
</gene>
<name>A0ABM8I0F2_9BACT</name>
<accession>A0ABM8I0F2</accession>
<keyword evidence="1" id="KW-0732">Signal</keyword>
<proteinExistence type="predicted"/>
<reference evidence="2 3" key="2">
    <citation type="journal article" date="2021" name="Int. J. Syst. Evol. Microbiol.">
        <title>Isolation and Polyphasic Characterization of Desulfuromonas versatilis sp. Nov., an Electrogenic Bacteria Capable of Versatile Metabolism Isolated from a Graphene Oxide-Reducing Enrichment Culture.</title>
        <authorList>
            <person name="Xie L."/>
            <person name="Yoshida N."/>
            <person name="Ishii S."/>
            <person name="Meng L."/>
        </authorList>
    </citation>
    <scope>NUCLEOTIDE SEQUENCE [LARGE SCALE GENOMIC DNA]</scope>
    <source>
        <strain evidence="2 3">NIT-T3</strain>
    </source>
</reference>
<dbReference type="Proteomes" id="UP001319827">
    <property type="component" value="Chromosome"/>
</dbReference>
<evidence type="ECO:0000313" key="2">
    <source>
        <dbReference type="EMBL" id="BCR06818.1"/>
    </source>
</evidence>
<dbReference type="Gene3D" id="3.40.190.170">
    <property type="entry name" value="Bacterial extracellular solute-binding protein, family 7"/>
    <property type="match status" value="1"/>
</dbReference>